<reference evidence="1" key="1">
    <citation type="submission" date="2014-11" db="EMBL/GenBank/DDBJ databases">
        <authorList>
            <person name="Amaro Gonzalez C."/>
        </authorList>
    </citation>
    <scope>NUCLEOTIDE SEQUENCE</scope>
</reference>
<name>A0A0E9SFQ1_ANGAN</name>
<proteinExistence type="predicted"/>
<accession>A0A0E9SFQ1</accession>
<protein>
    <submittedName>
        <fullName evidence="1">Uncharacterized protein</fullName>
    </submittedName>
</protein>
<dbReference type="EMBL" id="GBXM01069269">
    <property type="protein sequence ID" value="JAH39308.1"/>
    <property type="molecule type" value="Transcribed_RNA"/>
</dbReference>
<evidence type="ECO:0000313" key="1">
    <source>
        <dbReference type="EMBL" id="JAH39308.1"/>
    </source>
</evidence>
<dbReference type="AlphaFoldDB" id="A0A0E9SFQ1"/>
<reference evidence="1" key="2">
    <citation type="journal article" date="2015" name="Fish Shellfish Immunol.">
        <title>Early steps in the European eel (Anguilla anguilla)-Vibrio vulnificus interaction in the gills: Role of the RtxA13 toxin.</title>
        <authorList>
            <person name="Callol A."/>
            <person name="Pajuelo D."/>
            <person name="Ebbesson L."/>
            <person name="Teles M."/>
            <person name="MacKenzie S."/>
            <person name="Amaro C."/>
        </authorList>
    </citation>
    <scope>NUCLEOTIDE SEQUENCE</scope>
</reference>
<sequence>MGTEVHWVTTEATLTDRCGCLPGHHATWYL</sequence>
<organism evidence="1">
    <name type="scientific">Anguilla anguilla</name>
    <name type="common">European freshwater eel</name>
    <name type="synonym">Muraena anguilla</name>
    <dbReference type="NCBI Taxonomy" id="7936"/>
    <lineage>
        <taxon>Eukaryota</taxon>
        <taxon>Metazoa</taxon>
        <taxon>Chordata</taxon>
        <taxon>Craniata</taxon>
        <taxon>Vertebrata</taxon>
        <taxon>Euteleostomi</taxon>
        <taxon>Actinopterygii</taxon>
        <taxon>Neopterygii</taxon>
        <taxon>Teleostei</taxon>
        <taxon>Anguilliformes</taxon>
        <taxon>Anguillidae</taxon>
        <taxon>Anguilla</taxon>
    </lineage>
</organism>